<dbReference type="Gene3D" id="3.90.220.20">
    <property type="entry name" value="DNA methylase specificity domains"/>
    <property type="match status" value="2"/>
</dbReference>
<evidence type="ECO:0000256" key="1">
    <source>
        <dbReference type="ARBA" id="ARBA00010923"/>
    </source>
</evidence>
<keyword evidence="3" id="KW-0238">DNA-binding</keyword>
<accession>A0A9P3T687</accession>
<keyword evidence="5" id="KW-0540">Nuclease</keyword>
<dbReference type="SUPFAM" id="SSF116734">
    <property type="entry name" value="DNA methylase specificity domain"/>
    <property type="match status" value="2"/>
</dbReference>
<evidence type="ECO:0000259" key="4">
    <source>
        <dbReference type="Pfam" id="PF01420"/>
    </source>
</evidence>
<dbReference type="InterPro" id="IPR052021">
    <property type="entry name" value="Type-I_RS_S_subunit"/>
</dbReference>
<dbReference type="InterPro" id="IPR044946">
    <property type="entry name" value="Restrct_endonuc_typeI_TRD_sf"/>
</dbReference>
<keyword evidence="5" id="KW-0255">Endonuclease</keyword>
<dbReference type="AlphaFoldDB" id="A0A9P3T687"/>
<dbReference type="EMBL" id="DACSUM010000011">
    <property type="protein sequence ID" value="HAT3581474.1"/>
    <property type="molecule type" value="Genomic_DNA"/>
</dbReference>
<feature type="domain" description="Type I restriction modification DNA specificity" evidence="4">
    <location>
        <begin position="67"/>
        <end position="186"/>
    </location>
</feature>
<feature type="domain" description="Type I restriction modification DNA specificity" evidence="4">
    <location>
        <begin position="268"/>
        <end position="411"/>
    </location>
</feature>
<dbReference type="InterPro" id="IPR000055">
    <property type="entry name" value="Restrct_endonuc_typeI_TRD"/>
</dbReference>
<keyword evidence="5" id="KW-0378">Hydrolase</keyword>
<dbReference type="Proteomes" id="UP000867740">
    <property type="component" value="Unassembled WGS sequence"/>
</dbReference>
<protein>
    <submittedName>
        <fullName evidence="5">Restriction endonuclease subunit S</fullName>
    </submittedName>
</protein>
<evidence type="ECO:0000256" key="3">
    <source>
        <dbReference type="ARBA" id="ARBA00023125"/>
    </source>
</evidence>
<dbReference type="Pfam" id="PF01420">
    <property type="entry name" value="Methylase_S"/>
    <property type="match status" value="2"/>
</dbReference>
<evidence type="ECO:0000313" key="6">
    <source>
        <dbReference type="Proteomes" id="UP000867740"/>
    </source>
</evidence>
<evidence type="ECO:0000313" key="5">
    <source>
        <dbReference type="EMBL" id="HAT3581474.1"/>
    </source>
</evidence>
<comment type="similarity">
    <text evidence="1">Belongs to the type-I restriction system S methylase family.</text>
</comment>
<dbReference type="PANTHER" id="PTHR30408:SF13">
    <property type="entry name" value="TYPE I RESTRICTION ENZYME HINDI SPECIFICITY SUBUNIT"/>
    <property type="match status" value="1"/>
</dbReference>
<dbReference type="GO" id="GO:0004519">
    <property type="term" value="F:endonuclease activity"/>
    <property type="evidence" value="ECO:0007669"/>
    <property type="project" value="UniProtKB-KW"/>
</dbReference>
<dbReference type="PANTHER" id="PTHR30408">
    <property type="entry name" value="TYPE-1 RESTRICTION ENZYME ECOKI SPECIFICITY PROTEIN"/>
    <property type="match status" value="1"/>
</dbReference>
<evidence type="ECO:0000256" key="2">
    <source>
        <dbReference type="ARBA" id="ARBA00022747"/>
    </source>
</evidence>
<organism evidence="5 6">
    <name type="scientific">Kluyvera intermedia</name>
    <name type="common">Enterobacter intermedius</name>
    <dbReference type="NCBI Taxonomy" id="61648"/>
    <lineage>
        <taxon>Bacteria</taxon>
        <taxon>Pseudomonadati</taxon>
        <taxon>Pseudomonadota</taxon>
        <taxon>Gammaproteobacteria</taxon>
        <taxon>Enterobacterales</taxon>
        <taxon>Enterobacteriaceae</taxon>
        <taxon>Kluyvera</taxon>
    </lineage>
</organism>
<dbReference type="GO" id="GO:0003677">
    <property type="term" value="F:DNA binding"/>
    <property type="evidence" value="ECO:0007669"/>
    <property type="project" value="UniProtKB-KW"/>
</dbReference>
<keyword evidence="2" id="KW-0680">Restriction system</keyword>
<dbReference type="GO" id="GO:0009307">
    <property type="term" value="P:DNA restriction-modification system"/>
    <property type="evidence" value="ECO:0007669"/>
    <property type="project" value="UniProtKB-KW"/>
</dbReference>
<gene>
    <name evidence="5" type="ORF">I8531_001761</name>
</gene>
<reference evidence="5" key="2">
    <citation type="submission" date="2020-10" db="EMBL/GenBank/DDBJ databases">
        <authorList>
            <consortium name="NCBI Pathogen Detection Project"/>
        </authorList>
    </citation>
    <scope>NUCLEOTIDE SEQUENCE</scope>
    <source>
        <strain evidence="5">CAVp300</strain>
    </source>
</reference>
<comment type="caution">
    <text evidence="5">The sequence shown here is derived from an EMBL/GenBank/DDBJ whole genome shotgun (WGS) entry which is preliminary data.</text>
</comment>
<proteinExistence type="inferred from homology"/>
<sequence length="476" mass="53548">MSFETLENLSIKLIDGDRGKNYPKQSDFFDRSDCLFLSAKNVTKNGFEFTDCSYISMEKDHQLRAGKLERNDIVLTTRGTIGNLALYDESVCISNVRINSGMIILRPDTTVWNPRFLYFLLNSDLVIQQISALTSGSAVPQLPARDLKKFVLPVVPLSKQNKIVEIIGAVVDKVQINRAINQTLEQMAQALFKSWFVDFEPVKAKMAALEAGGSQEDATLAAMTAISGKDADALVVFEREYPEQYAELKAMAELFPSAMQESDQGCIPEGWEYRKIGDYIDNISKTYPLKKVEQVVFLNTGDIKEGEFLHQNKSDVGSLPGQAKKSIKEGDILYSEIRPVNKRFAFVYFNADEYVVSTKLMVLRPKSKELSYYLYFLLSSNEVVSYLQLMAESRSGTFPQITYDTVSDIRILTSADESVIKSFCKFVGENLYIPQQSIIKQNDMLTNIRDTLLPKLLSGEITLPEAEQAVSETENV</sequence>
<name>A0A9P3T687_KLUIN</name>
<reference evidence="5" key="1">
    <citation type="journal article" date="2018" name="Genome Biol.">
        <title>SKESA: strategic k-mer extension for scrupulous assemblies.</title>
        <authorList>
            <person name="Souvorov A."/>
            <person name="Agarwala R."/>
            <person name="Lipman D.J."/>
        </authorList>
    </citation>
    <scope>NUCLEOTIDE SEQUENCE</scope>
    <source>
        <strain evidence="5">CAVp300</strain>
    </source>
</reference>
<dbReference type="RefSeq" id="WP_047370605.1">
    <property type="nucleotide sequence ID" value="NZ_CABMNU010000005.1"/>
</dbReference>